<dbReference type="Pfam" id="PF14311">
    <property type="entry name" value="DUF4379"/>
    <property type="match status" value="1"/>
</dbReference>
<evidence type="ECO:0000259" key="1">
    <source>
        <dbReference type="Pfam" id="PF14311"/>
    </source>
</evidence>
<sequence>MSKKKYLSETHLHLLAEWDYTKNGNLRPGHVTYGSGKKVWWKCRKCRYSWKVSVSNRSGEKNTGCLECSRGNVSKISQKWLDSLGVPKKYREFIIKKLGIRVDAYVPETNTVYEFLGDFWHGNPKIFPPEKLNRVNKKTFGELYKETLKRLESLRNAGYNVVHIWEKDFKKNRQLNTMVDNGNI</sequence>
<organism evidence="2">
    <name type="scientific">marine sediment metagenome</name>
    <dbReference type="NCBI Taxonomy" id="412755"/>
    <lineage>
        <taxon>unclassified sequences</taxon>
        <taxon>metagenomes</taxon>
        <taxon>ecological metagenomes</taxon>
    </lineage>
</organism>
<accession>A0A0F9H5Z7</accession>
<reference evidence="2" key="1">
    <citation type="journal article" date="2015" name="Nature">
        <title>Complex archaea that bridge the gap between prokaryotes and eukaryotes.</title>
        <authorList>
            <person name="Spang A."/>
            <person name="Saw J.H."/>
            <person name="Jorgensen S.L."/>
            <person name="Zaremba-Niedzwiedzka K."/>
            <person name="Martijn J."/>
            <person name="Lind A.E."/>
            <person name="van Eijk R."/>
            <person name="Schleper C."/>
            <person name="Guy L."/>
            <person name="Ettema T.J."/>
        </authorList>
    </citation>
    <scope>NUCLEOTIDE SEQUENCE</scope>
</reference>
<dbReference type="PANTHER" id="PTHR37317:SF1">
    <property type="entry name" value="ZINC-RIBBON DOMAIN-CONTAINING PROTEIN-RELATED"/>
    <property type="match status" value="1"/>
</dbReference>
<comment type="caution">
    <text evidence="2">The sequence shown here is derived from an EMBL/GenBank/DDBJ whole genome shotgun (WGS) entry which is preliminary data.</text>
</comment>
<dbReference type="PANTHER" id="PTHR37317">
    <property type="entry name" value="BLR8090 PROTEIN"/>
    <property type="match status" value="1"/>
</dbReference>
<gene>
    <name evidence="2" type="ORF">LCGC14_2102330</name>
</gene>
<protein>
    <recommendedName>
        <fullName evidence="1">Treble clef zinc finger domain-containing protein</fullName>
    </recommendedName>
</protein>
<evidence type="ECO:0000313" key="2">
    <source>
        <dbReference type="EMBL" id="KKL70697.1"/>
    </source>
</evidence>
<dbReference type="SUPFAM" id="SSF52980">
    <property type="entry name" value="Restriction endonuclease-like"/>
    <property type="match status" value="1"/>
</dbReference>
<dbReference type="InterPro" id="IPR025487">
    <property type="entry name" value="DUF4379"/>
</dbReference>
<dbReference type="Gene3D" id="3.40.960.10">
    <property type="entry name" value="VSR Endonuclease"/>
    <property type="match status" value="1"/>
</dbReference>
<dbReference type="InterPro" id="IPR011335">
    <property type="entry name" value="Restrct_endonuc-II-like"/>
</dbReference>
<feature type="domain" description="Treble clef zinc finger" evidence="1">
    <location>
        <begin position="14"/>
        <end position="70"/>
    </location>
</feature>
<proteinExistence type="predicted"/>
<dbReference type="AlphaFoldDB" id="A0A0F9H5Z7"/>
<dbReference type="EMBL" id="LAZR01025822">
    <property type="protein sequence ID" value="KKL70697.1"/>
    <property type="molecule type" value="Genomic_DNA"/>
</dbReference>
<name>A0A0F9H5Z7_9ZZZZ</name>